<evidence type="ECO:0000313" key="10">
    <source>
        <dbReference type="EMBL" id="TKB98750.1"/>
    </source>
</evidence>
<dbReference type="Proteomes" id="UP000308181">
    <property type="component" value="Unassembled WGS sequence"/>
</dbReference>
<keyword evidence="5 8" id="KW-1133">Transmembrane helix</keyword>
<keyword evidence="11" id="KW-1185">Reference proteome</keyword>
<protein>
    <submittedName>
        <fullName evidence="10">HD domain-containing protein</fullName>
    </submittedName>
</protein>
<keyword evidence="7 8" id="KW-0472">Membrane</keyword>
<keyword evidence="4" id="KW-0547">Nucleotide-binding</keyword>
<accession>A0A4U1C5Y2</accession>
<dbReference type="SMART" id="SM00471">
    <property type="entry name" value="HDc"/>
    <property type="match status" value="1"/>
</dbReference>
<feature type="transmembrane region" description="Helical" evidence="8">
    <location>
        <begin position="373"/>
        <end position="393"/>
    </location>
</feature>
<keyword evidence="2" id="KW-1003">Cell membrane</keyword>
<evidence type="ECO:0000256" key="1">
    <source>
        <dbReference type="ARBA" id="ARBA00004236"/>
    </source>
</evidence>
<feature type="transmembrane region" description="Helical" evidence="8">
    <location>
        <begin position="244"/>
        <end position="266"/>
    </location>
</feature>
<dbReference type="InterPro" id="IPR006674">
    <property type="entry name" value="HD_domain"/>
</dbReference>
<proteinExistence type="predicted"/>
<dbReference type="Pfam" id="PF01966">
    <property type="entry name" value="HD"/>
    <property type="match status" value="1"/>
</dbReference>
<dbReference type="CDD" id="cd00077">
    <property type="entry name" value="HDc"/>
    <property type="match status" value="1"/>
</dbReference>
<dbReference type="Pfam" id="PF18967">
    <property type="entry name" value="PycTM"/>
    <property type="match status" value="1"/>
</dbReference>
<evidence type="ECO:0000256" key="7">
    <source>
        <dbReference type="ARBA" id="ARBA00023136"/>
    </source>
</evidence>
<evidence type="ECO:0000256" key="6">
    <source>
        <dbReference type="ARBA" id="ARBA00023118"/>
    </source>
</evidence>
<organism evidence="10 11">
    <name type="scientific">Pedobacter cryophilus</name>
    <dbReference type="NCBI Taxonomy" id="2571271"/>
    <lineage>
        <taxon>Bacteria</taxon>
        <taxon>Pseudomonadati</taxon>
        <taxon>Bacteroidota</taxon>
        <taxon>Sphingobacteriia</taxon>
        <taxon>Sphingobacteriales</taxon>
        <taxon>Sphingobacteriaceae</taxon>
        <taxon>Pedobacter</taxon>
    </lineage>
</organism>
<evidence type="ECO:0000256" key="5">
    <source>
        <dbReference type="ARBA" id="ARBA00022989"/>
    </source>
</evidence>
<dbReference type="EMBL" id="SWBP01000002">
    <property type="protein sequence ID" value="TKB98750.1"/>
    <property type="molecule type" value="Genomic_DNA"/>
</dbReference>
<evidence type="ECO:0000259" key="9">
    <source>
        <dbReference type="SMART" id="SM00471"/>
    </source>
</evidence>
<gene>
    <name evidence="10" type="ORF">FA046_06430</name>
</gene>
<feature type="transmembrane region" description="Helical" evidence="8">
    <location>
        <begin position="278"/>
        <end position="300"/>
    </location>
</feature>
<keyword evidence="3 8" id="KW-0812">Transmembrane</keyword>
<sequence length="395" mass="45329">MKESLIDHISVFVFDLFKEKLSTNYLYHNYIHTQQTVEAAEKIAKGYDINSTEKEDLLIAAWMHDTGYTKGYKNHEEESVKIAEGFLGKDFPKARLELIKALILSTKVDEKHANILEEILHDADYINIGKSNFFERAELLRFEWELVYEKTYTDLEWAQVQLDFIISKNFKTTYAQAKYGDKREKNIQQQKEVVEKLKSDQFKLQTKEDSTKLKANKEGRGIETLYRSVYDNHMNLSALADNKANIMISVNTIIISLVITLFGSSYTFTGEGITHVRFVFPMLFLVISSLVAVVFAILSARPNITSKEKYELSNKTSSALFFGNFAQLSLNEFVSHVKGLKDEKESLYSSMSTDIYHLGVVLVKKYKLLTWSYNIFMTGLILCGVSFLVIVIFSS</sequence>
<evidence type="ECO:0000256" key="2">
    <source>
        <dbReference type="ARBA" id="ARBA00022475"/>
    </source>
</evidence>
<dbReference type="GO" id="GO:0051607">
    <property type="term" value="P:defense response to virus"/>
    <property type="evidence" value="ECO:0007669"/>
    <property type="project" value="UniProtKB-KW"/>
</dbReference>
<evidence type="ECO:0000256" key="3">
    <source>
        <dbReference type="ARBA" id="ARBA00022692"/>
    </source>
</evidence>
<dbReference type="InterPro" id="IPR043760">
    <property type="entry name" value="PycTM_dom"/>
</dbReference>
<evidence type="ECO:0000313" key="11">
    <source>
        <dbReference type="Proteomes" id="UP000308181"/>
    </source>
</evidence>
<comment type="caution">
    <text evidence="10">The sequence shown here is derived from an EMBL/GenBank/DDBJ whole genome shotgun (WGS) entry which is preliminary data.</text>
</comment>
<dbReference type="InterPro" id="IPR003607">
    <property type="entry name" value="HD/PDEase_dom"/>
</dbReference>
<reference evidence="10 11" key="1">
    <citation type="submission" date="2019-04" db="EMBL/GenBank/DDBJ databases">
        <title>Pedobacter sp. AR-3-17 sp. nov., isolated from Arctic soil.</title>
        <authorList>
            <person name="Dahal R.H."/>
            <person name="Kim D.-U."/>
        </authorList>
    </citation>
    <scope>NUCLEOTIDE SEQUENCE [LARGE SCALE GENOMIC DNA]</scope>
    <source>
        <strain evidence="10 11">AR-3-17</strain>
    </source>
</reference>
<feature type="domain" description="HD/PDEase" evidence="9">
    <location>
        <begin position="25"/>
        <end position="138"/>
    </location>
</feature>
<evidence type="ECO:0000256" key="4">
    <source>
        <dbReference type="ARBA" id="ARBA00022741"/>
    </source>
</evidence>
<evidence type="ECO:0000256" key="8">
    <source>
        <dbReference type="SAM" id="Phobius"/>
    </source>
</evidence>
<dbReference type="GO" id="GO:0005886">
    <property type="term" value="C:plasma membrane"/>
    <property type="evidence" value="ECO:0007669"/>
    <property type="project" value="UniProtKB-SubCell"/>
</dbReference>
<dbReference type="RefSeq" id="WP_136825564.1">
    <property type="nucleotide sequence ID" value="NZ_SWBP01000002.1"/>
</dbReference>
<keyword evidence="6" id="KW-0051">Antiviral defense</keyword>
<dbReference type="OrthoDB" id="5728337at2"/>
<comment type="subcellular location">
    <subcellularLocation>
        <location evidence="1">Cell membrane</location>
    </subcellularLocation>
</comment>
<dbReference type="AlphaFoldDB" id="A0A4U1C5Y2"/>
<dbReference type="GO" id="GO:0000166">
    <property type="term" value="F:nucleotide binding"/>
    <property type="evidence" value="ECO:0007669"/>
    <property type="project" value="UniProtKB-KW"/>
</dbReference>
<name>A0A4U1C5Y2_9SPHI</name>
<dbReference type="SUPFAM" id="SSF109604">
    <property type="entry name" value="HD-domain/PDEase-like"/>
    <property type="match status" value="1"/>
</dbReference>
<dbReference type="Gene3D" id="1.10.3210.10">
    <property type="entry name" value="Hypothetical protein af1432"/>
    <property type="match status" value="1"/>
</dbReference>